<reference evidence="9 10" key="1">
    <citation type="submission" date="2021-01" db="EMBL/GenBank/DDBJ databases">
        <title>Identification of strong promoters based on the transcriptome of Brevibacillus choshinensis.</title>
        <authorList>
            <person name="Yao D."/>
            <person name="Zhang K."/>
            <person name="Wu J."/>
        </authorList>
    </citation>
    <scope>NUCLEOTIDE SEQUENCE [LARGE SCALE GENOMIC DNA]</scope>
    <source>
        <strain evidence="9 10">HPD31-SP3</strain>
    </source>
</reference>
<feature type="transmembrane region" description="Helical" evidence="7">
    <location>
        <begin position="45"/>
        <end position="66"/>
    </location>
</feature>
<feature type="transmembrane region" description="Helical" evidence="7">
    <location>
        <begin position="102"/>
        <end position="126"/>
    </location>
</feature>
<evidence type="ECO:0000313" key="10">
    <source>
        <dbReference type="Proteomes" id="UP000596248"/>
    </source>
</evidence>
<evidence type="ECO:0000256" key="6">
    <source>
        <dbReference type="ARBA" id="ARBA00023136"/>
    </source>
</evidence>
<dbReference type="PANTHER" id="PTHR23517">
    <property type="entry name" value="RESISTANCE PROTEIN MDTM, PUTATIVE-RELATED-RELATED"/>
    <property type="match status" value="1"/>
</dbReference>
<name>A0ABX7FKD1_BRECH</name>
<keyword evidence="6 7" id="KW-0472">Membrane</keyword>
<dbReference type="PROSITE" id="PS51257">
    <property type="entry name" value="PROKAR_LIPOPROTEIN"/>
    <property type="match status" value="1"/>
</dbReference>
<dbReference type="InterPro" id="IPR001958">
    <property type="entry name" value="Tet-R_TetA/multi-R_MdtG-like"/>
</dbReference>
<keyword evidence="2" id="KW-0813">Transport</keyword>
<comment type="subcellular location">
    <subcellularLocation>
        <location evidence="1">Cell membrane</location>
        <topology evidence="1">Multi-pass membrane protein</topology>
    </subcellularLocation>
</comment>
<evidence type="ECO:0000256" key="5">
    <source>
        <dbReference type="ARBA" id="ARBA00022989"/>
    </source>
</evidence>
<evidence type="ECO:0000256" key="3">
    <source>
        <dbReference type="ARBA" id="ARBA00022475"/>
    </source>
</evidence>
<feature type="transmembrane region" description="Helical" evidence="7">
    <location>
        <begin position="261"/>
        <end position="281"/>
    </location>
</feature>
<dbReference type="InterPro" id="IPR020846">
    <property type="entry name" value="MFS_dom"/>
</dbReference>
<accession>A0ABX7FKD1</accession>
<dbReference type="Gene3D" id="1.20.1250.20">
    <property type="entry name" value="MFS general substrate transporter like domains"/>
    <property type="match status" value="2"/>
</dbReference>
<dbReference type="PANTHER" id="PTHR23517:SF10">
    <property type="entry name" value="MAJOR FACILITATOR SUPERFAMILY (MFS) PROFILE DOMAIN-CONTAINING PROTEIN"/>
    <property type="match status" value="1"/>
</dbReference>
<proteinExistence type="predicted"/>
<feature type="transmembrane region" description="Helical" evidence="7">
    <location>
        <begin position="293"/>
        <end position="321"/>
    </location>
</feature>
<keyword evidence="5 7" id="KW-1133">Transmembrane helix</keyword>
<feature type="transmembrane region" description="Helical" evidence="7">
    <location>
        <begin position="138"/>
        <end position="158"/>
    </location>
</feature>
<feature type="domain" description="Major facilitator superfamily (MFS) profile" evidence="8">
    <location>
        <begin position="11"/>
        <end position="403"/>
    </location>
</feature>
<keyword evidence="4 7" id="KW-0812">Transmembrane</keyword>
<dbReference type="RefSeq" id="WP_203353240.1">
    <property type="nucleotide sequence ID" value="NZ_CP069127.1"/>
</dbReference>
<dbReference type="InterPro" id="IPR011701">
    <property type="entry name" value="MFS"/>
</dbReference>
<feature type="transmembrane region" description="Helical" evidence="7">
    <location>
        <begin position="164"/>
        <end position="184"/>
    </location>
</feature>
<feature type="transmembrane region" description="Helical" evidence="7">
    <location>
        <begin position="78"/>
        <end position="96"/>
    </location>
</feature>
<dbReference type="EMBL" id="CP069127">
    <property type="protein sequence ID" value="QRG66174.1"/>
    <property type="molecule type" value="Genomic_DNA"/>
</dbReference>
<evidence type="ECO:0000256" key="2">
    <source>
        <dbReference type="ARBA" id="ARBA00022448"/>
    </source>
</evidence>
<dbReference type="SUPFAM" id="SSF103473">
    <property type="entry name" value="MFS general substrate transporter"/>
    <property type="match status" value="1"/>
</dbReference>
<dbReference type="Proteomes" id="UP000596248">
    <property type="component" value="Chromosome"/>
</dbReference>
<dbReference type="InterPro" id="IPR050171">
    <property type="entry name" value="MFS_Transporters"/>
</dbReference>
<feature type="transmembrane region" description="Helical" evidence="7">
    <location>
        <begin position="379"/>
        <end position="397"/>
    </location>
</feature>
<organism evidence="9 10">
    <name type="scientific">Brevibacillus choshinensis</name>
    <dbReference type="NCBI Taxonomy" id="54911"/>
    <lineage>
        <taxon>Bacteria</taxon>
        <taxon>Bacillati</taxon>
        <taxon>Bacillota</taxon>
        <taxon>Bacilli</taxon>
        <taxon>Bacillales</taxon>
        <taxon>Paenibacillaceae</taxon>
        <taxon>Brevibacillus</taxon>
    </lineage>
</organism>
<feature type="transmembrane region" description="Helical" evidence="7">
    <location>
        <begin position="12"/>
        <end position="33"/>
    </location>
</feature>
<sequence length="415" mass="44769">MGQTWKSYPSSIRLLAVAAIIFSTGMACIWPLVTIYIHDYLGKPLTVAGFLLLLNQGAFLIGSLAGGMLFDRWGKMKTIIFSSLGIIVISVCLGFTTDFTVYTILLLLNGLFYGTLSPVMNALAVVMWPEGGRRAINLIYVALNAGVAAGSALGGILASVSFSWTFFGNAIAQVVVFAMFVLILPRHLKAIEQAPAARTAQTEASAQNATLSPASPKKVIWGALVLLCAGLLISWIVYVQWTTVLSTYMQSLGISLRQYSLLWTLNGALILFGQPLISWVIKHFARTLKAQMLLGTYVFALSMLILSQTTAYAGFFIAMFVMTIGEMLVWPAVPTVAAEFTPAGQEGFIQGLVSGTGSAGRMLGPLLGAFIFQTFEAQGLLYIMAGLSLTSVAFFVLHSSFQNHKRRVVATTIEK</sequence>
<evidence type="ECO:0000256" key="7">
    <source>
        <dbReference type="SAM" id="Phobius"/>
    </source>
</evidence>
<evidence type="ECO:0000256" key="1">
    <source>
        <dbReference type="ARBA" id="ARBA00004651"/>
    </source>
</evidence>
<dbReference type="PRINTS" id="PR01035">
    <property type="entry name" value="TCRTETA"/>
</dbReference>
<dbReference type="Pfam" id="PF07690">
    <property type="entry name" value="MFS_1"/>
    <property type="match status" value="1"/>
</dbReference>
<evidence type="ECO:0000313" key="9">
    <source>
        <dbReference type="EMBL" id="QRG66174.1"/>
    </source>
</evidence>
<keyword evidence="10" id="KW-1185">Reference proteome</keyword>
<feature type="transmembrane region" description="Helical" evidence="7">
    <location>
        <begin position="219"/>
        <end position="241"/>
    </location>
</feature>
<dbReference type="InterPro" id="IPR036259">
    <property type="entry name" value="MFS_trans_sf"/>
</dbReference>
<keyword evidence="3" id="KW-1003">Cell membrane</keyword>
<evidence type="ECO:0000259" key="8">
    <source>
        <dbReference type="PROSITE" id="PS50850"/>
    </source>
</evidence>
<dbReference type="PROSITE" id="PS50850">
    <property type="entry name" value="MFS"/>
    <property type="match status" value="1"/>
</dbReference>
<gene>
    <name evidence="9" type="ORF">JNE38_21835</name>
</gene>
<protein>
    <submittedName>
        <fullName evidence="9">MFS transporter</fullName>
    </submittedName>
</protein>
<evidence type="ECO:0000256" key="4">
    <source>
        <dbReference type="ARBA" id="ARBA00022692"/>
    </source>
</evidence>